<keyword evidence="6" id="KW-0408">Iron</keyword>
<dbReference type="PANTHER" id="PTHR32552:SF81">
    <property type="entry name" value="TONB-DEPENDENT OUTER MEMBRANE RECEPTOR"/>
    <property type="match status" value="1"/>
</dbReference>
<dbReference type="GO" id="GO:0006826">
    <property type="term" value="P:iron ion transport"/>
    <property type="evidence" value="ECO:0007669"/>
    <property type="project" value="UniProtKB-KW"/>
</dbReference>
<evidence type="ECO:0000313" key="13">
    <source>
        <dbReference type="EMBL" id="BBO81828.1"/>
    </source>
</evidence>
<name>A0A5K7ZHZ9_9BACT</name>
<keyword evidence="5 11" id="KW-0812">Transmembrane</keyword>
<dbReference type="Proteomes" id="UP000425960">
    <property type="component" value="Chromosome"/>
</dbReference>
<dbReference type="EMBL" id="AP021876">
    <property type="protein sequence ID" value="BBO81828.1"/>
    <property type="molecule type" value="Genomic_DNA"/>
</dbReference>
<evidence type="ECO:0000256" key="4">
    <source>
        <dbReference type="ARBA" id="ARBA00022496"/>
    </source>
</evidence>
<gene>
    <name evidence="13" type="ORF">DSCO28_23940</name>
</gene>
<keyword evidence="3 11" id="KW-1134">Transmembrane beta strand</keyword>
<keyword evidence="9 11" id="KW-0472">Membrane</keyword>
<keyword evidence="10 11" id="KW-0998">Cell outer membrane</keyword>
<dbReference type="SUPFAM" id="SSF56935">
    <property type="entry name" value="Porins"/>
    <property type="match status" value="1"/>
</dbReference>
<evidence type="ECO:0000256" key="3">
    <source>
        <dbReference type="ARBA" id="ARBA00022452"/>
    </source>
</evidence>
<evidence type="ECO:0000256" key="8">
    <source>
        <dbReference type="ARBA" id="ARBA00023077"/>
    </source>
</evidence>
<dbReference type="AlphaFoldDB" id="A0A5K7ZHZ9"/>
<keyword evidence="8" id="KW-0798">TonB box</keyword>
<dbReference type="PANTHER" id="PTHR32552">
    <property type="entry name" value="FERRICHROME IRON RECEPTOR-RELATED"/>
    <property type="match status" value="1"/>
</dbReference>
<keyword evidence="7" id="KW-0406">Ion transport</keyword>
<keyword evidence="4" id="KW-0410">Iron transport</keyword>
<dbReference type="Gene3D" id="2.40.170.20">
    <property type="entry name" value="TonB-dependent receptor, beta-barrel domain"/>
    <property type="match status" value="1"/>
</dbReference>
<evidence type="ECO:0000259" key="12">
    <source>
        <dbReference type="Pfam" id="PF00593"/>
    </source>
</evidence>
<protein>
    <recommendedName>
        <fullName evidence="12">TonB-dependent receptor-like beta-barrel domain-containing protein</fullName>
    </recommendedName>
</protein>
<accession>A0A5K7ZHZ9</accession>
<keyword evidence="2 11" id="KW-0813">Transport</keyword>
<evidence type="ECO:0000256" key="10">
    <source>
        <dbReference type="ARBA" id="ARBA00023237"/>
    </source>
</evidence>
<dbReference type="PROSITE" id="PS52016">
    <property type="entry name" value="TONB_DEPENDENT_REC_3"/>
    <property type="match status" value="1"/>
</dbReference>
<dbReference type="Pfam" id="PF00593">
    <property type="entry name" value="TonB_dep_Rec_b-barrel"/>
    <property type="match status" value="1"/>
</dbReference>
<evidence type="ECO:0000256" key="1">
    <source>
        <dbReference type="ARBA" id="ARBA00004571"/>
    </source>
</evidence>
<reference evidence="13 14" key="1">
    <citation type="submission" date="2019-11" db="EMBL/GenBank/DDBJ databases">
        <title>Comparative genomics of hydrocarbon-degrading Desulfosarcina strains.</title>
        <authorList>
            <person name="Watanabe M."/>
            <person name="Kojima H."/>
            <person name="Fukui M."/>
        </authorList>
    </citation>
    <scope>NUCLEOTIDE SEQUENCE [LARGE SCALE GENOMIC DNA]</scope>
    <source>
        <strain evidence="13 14">28bB2T</strain>
    </source>
</reference>
<comment type="similarity">
    <text evidence="11">Belongs to the TonB-dependent receptor family.</text>
</comment>
<dbReference type="InterPro" id="IPR000531">
    <property type="entry name" value="Beta-barrel_TonB"/>
</dbReference>
<dbReference type="GO" id="GO:0009279">
    <property type="term" value="C:cell outer membrane"/>
    <property type="evidence" value="ECO:0007669"/>
    <property type="project" value="UniProtKB-SubCell"/>
</dbReference>
<dbReference type="KEGG" id="dov:DSCO28_23940"/>
<organism evidence="13 14">
    <name type="scientific">Desulfosarcina ovata subsp. sediminis</name>
    <dbReference type="NCBI Taxonomy" id="885957"/>
    <lineage>
        <taxon>Bacteria</taxon>
        <taxon>Pseudomonadati</taxon>
        <taxon>Thermodesulfobacteriota</taxon>
        <taxon>Desulfobacteria</taxon>
        <taxon>Desulfobacterales</taxon>
        <taxon>Desulfosarcinaceae</taxon>
        <taxon>Desulfosarcina</taxon>
    </lineage>
</organism>
<dbReference type="InterPro" id="IPR036942">
    <property type="entry name" value="Beta-barrel_TonB_sf"/>
</dbReference>
<evidence type="ECO:0000256" key="2">
    <source>
        <dbReference type="ARBA" id="ARBA00022448"/>
    </source>
</evidence>
<evidence type="ECO:0000256" key="6">
    <source>
        <dbReference type="ARBA" id="ARBA00023004"/>
    </source>
</evidence>
<comment type="subcellular location">
    <subcellularLocation>
        <location evidence="1 11">Cell outer membrane</location>
        <topology evidence="1 11">Multi-pass membrane protein</topology>
    </subcellularLocation>
</comment>
<dbReference type="RefSeq" id="WP_155322425.1">
    <property type="nucleotide sequence ID" value="NZ_AP021876.1"/>
</dbReference>
<evidence type="ECO:0000313" key="14">
    <source>
        <dbReference type="Proteomes" id="UP000425960"/>
    </source>
</evidence>
<sequence>MEYKDYVINLEKIVRHGVEVQLSGHLMDDLSFYLGYAYQKFENKGGELAGEDAVDDIAKNRVNAGLRYRLFENTTLLLDYKYQDEQVVQKAEEVAPDEWKFSEIPMDAYHVFDLAVRQTLFKKWGFLENATLKVYINNLLDENYENLSGYPATDRTYGVALDVYF</sequence>
<proteinExistence type="inferred from homology"/>
<evidence type="ECO:0000256" key="9">
    <source>
        <dbReference type="ARBA" id="ARBA00023136"/>
    </source>
</evidence>
<evidence type="ECO:0000256" key="5">
    <source>
        <dbReference type="ARBA" id="ARBA00022692"/>
    </source>
</evidence>
<dbReference type="InterPro" id="IPR039426">
    <property type="entry name" value="TonB-dep_rcpt-like"/>
</dbReference>
<feature type="domain" description="TonB-dependent receptor-like beta-barrel" evidence="12">
    <location>
        <begin position="6"/>
        <end position="139"/>
    </location>
</feature>
<evidence type="ECO:0000256" key="7">
    <source>
        <dbReference type="ARBA" id="ARBA00023065"/>
    </source>
</evidence>
<evidence type="ECO:0000256" key="11">
    <source>
        <dbReference type="PROSITE-ProRule" id="PRU01360"/>
    </source>
</evidence>